<protein>
    <submittedName>
        <fullName evidence="1">0997126d-129e-4451-b8eb-b13dab56c41d</fullName>
    </submittedName>
</protein>
<dbReference type="EMBL" id="OUUZ01000003">
    <property type="protein sequence ID" value="SPQ20183.1"/>
    <property type="molecule type" value="Genomic_DNA"/>
</dbReference>
<name>A0A446BCI9_9PEZI</name>
<evidence type="ECO:0000313" key="1">
    <source>
        <dbReference type="EMBL" id="SPQ20183.1"/>
    </source>
</evidence>
<dbReference type="Gene3D" id="3.30.530.20">
    <property type="match status" value="1"/>
</dbReference>
<gene>
    <name evidence="1" type="ORF">TT172_LOCUS2602</name>
</gene>
<dbReference type="Proteomes" id="UP000289323">
    <property type="component" value="Unassembled WGS sequence"/>
</dbReference>
<dbReference type="PANTHER" id="PTHR39332">
    <property type="entry name" value="BLL4707 PROTEIN"/>
    <property type="match status" value="1"/>
</dbReference>
<accession>A0A446BCI9</accession>
<dbReference type="PANTHER" id="PTHR39332:SF7">
    <property type="entry name" value="SRPBCC FAMILY PROTEIN"/>
    <property type="match status" value="1"/>
</dbReference>
<sequence length="162" mass="18140">MASQGGKPIATTNEVIESAVIRAPLSHIWHFIKLPDFDKFWPAIAKAEHVRGVSSETDVVRWTFKDGSVVEVKQDEHSNLEHFITYSVISAEPELSYSSVVSTIRCWPVTSGEFEDNTFVRWTSKFSSDADLGVLEDAKYKRRDALEGLAAAAAQMVKEHQK</sequence>
<organism evidence="1 2">
    <name type="scientific">Thermothielavioides terrestris</name>
    <dbReference type="NCBI Taxonomy" id="2587410"/>
    <lineage>
        <taxon>Eukaryota</taxon>
        <taxon>Fungi</taxon>
        <taxon>Dikarya</taxon>
        <taxon>Ascomycota</taxon>
        <taxon>Pezizomycotina</taxon>
        <taxon>Sordariomycetes</taxon>
        <taxon>Sordariomycetidae</taxon>
        <taxon>Sordariales</taxon>
        <taxon>Chaetomiaceae</taxon>
        <taxon>Thermothielavioides</taxon>
    </lineage>
</organism>
<dbReference type="AlphaFoldDB" id="A0A446BCI9"/>
<reference evidence="1 2" key="1">
    <citation type="submission" date="2018-04" db="EMBL/GenBank/DDBJ databases">
        <authorList>
            <person name="Huttner S."/>
            <person name="Dainat J."/>
        </authorList>
    </citation>
    <scope>NUCLEOTIDE SEQUENCE [LARGE SCALE GENOMIC DNA]</scope>
</reference>
<dbReference type="SUPFAM" id="SSF55961">
    <property type="entry name" value="Bet v1-like"/>
    <property type="match status" value="1"/>
</dbReference>
<evidence type="ECO:0000313" key="2">
    <source>
        <dbReference type="Proteomes" id="UP000289323"/>
    </source>
</evidence>
<dbReference type="InterPro" id="IPR023393">
    <property type="entry name" value="START-like_dom_sf"/>
</dbReference>
<proteinExistence type="predicted"/>